<evidence type="ECO:0000313" key="1">
    <source>
        <dbReference type="EMBL" id="OIQ74676.1"/>
    </source>
</evidence>
<organism evidence="1">
    <name type="scientific">mine drainage metagenome</name>
    <dbReference type="NCBI Taxonomy" id="410659"/>
    <lineage>
        <taxon>unclassified sequences</taxon>
        <taxon>metagenomes</taxon>
        <taxon>ecological metagenomes</taxon>
    </lineage>
</organism>
<name>A0A1J5Q442_9ZZZZ</name>
<sequence length="71" mass="8384">MFKLFRLIKAIKATYTGTDLLYKSDEAYLAQAVDIYDVERRMQELETRGYRYAPSRVRTFGALADHWCPRC</sequence>
<comment type="caution">
    <text evidence="1">The sequence shown here is derived from an EMBL/GenBank/DDBJ whole genome shotgun (WGS) entry which is preliminary data.</text>
</comment>
<dbReference type="EMBL" id="MLJW01002422">
    <property type="protein sequence ID" value="OIQ74676.1"/>
    <property type="molecule type" value="Genomic_DNA"/>
</dbReference>
<reference evidence="1" key="1">
    <citation type="submission" date="2016-10" db="EMBL/GenBank/DDBJ databases">
        <title>Sequence of Gallionella enrichment culture.</title>
        <authorList>
            <person name="Poehlein A."/>
            <person name="Muehling M."/>
            <person name="Daniel R."/>
        </authorList>
    </citation>
    <scope>NUCLEOTIDE SEQUENCE</scope>
</reference>
<dbReference type="InterPro" id="IPR021946">
    <property type="entry name" value="DUF3563"/>
</dbReference>
<gene>
    <name evidence="1" type="ORF">GALL_436650</name>
</gene>
<dbReference type="Pfam" id="PF12086">
    <property type="entry name" value="DUF3563"/>
    <property type="match status" value="1"/>
</dbReference>
<accession>A0A1J5Q442</accession>
<proteinExistence type="predicted"/>
<dbReference type="AlphaFoldDB" id="A0A1J5Q442"/>
<protein>
    <submittedName>
        <fullName evidence="1">Uncharacterized protein</fullName>
    </submittedName>
</protein>